<evidence type="ECO:0000256" key="1">
    <source>
        <dbReference type="SAM" id="MobiDB-lite"/>
    </source>
</evidence>
<evidence type="ECO:0000313" key="2">
    <source>
        <dbReference type="EMBL" id="OJI82383.1"/>
    </source>
</evidence>
<sequence>MGQYEDGLIRREQSRESRPAWPHSPIGVAAGRSNLGLVSAVLQLPCFLTHLGKRFKLLLCTSDSLFCWFVLGDRYSIGYSAAMNWEGGVFLTLPRRSYMTYYMEHCTYQSIDSRGANEARSCIPFGL</sequence>
<feature type="compositionally biased region" description="Basic and acidic residues" evidence="1">
    <location>
        <begin position="7"/>
        <end position="18"/>
    </location>
</feature>
<proteinExistence type="predicted"/>
<protein>
    <submittedName>
        <fullName evidence="2">Uncharacterized protein</fullName>
    </submittedName>
</protein>
<accession>A0A1L9MZD1</accession>
<dbReference type="Proteomes" id="UP000184304">
    <property type="component" value="Unassembled WGS sequence"/>
</dbReference>
<dbReference type="VEuPathDB" id="FungiDB:ASPTUDRAFT_934643"/>
<gene>
    <name evidence="2" type="ORF">ASPTUDRAFT_934643</name>
</gene>
<evidence type="ECO:0000313" key="3">
    <source>
        <dbReference type="Proteomes" id="UP000184304"/>
    </source>
</evidence>
<dbReference type="EMBL" id="KV878205">
    <property type="protein sequence ID" value="OJI82383.1"/>
    <property type="molecule type" value="Genomic_DNA"/>
</dbReference>
<name>A0A1L9MZD1_ASPTC</name>
<organism evidence="2 3">
    <name type="scientific">Aspergillus tubingensis (strain CBS 134.48)</name>
    <dbReference type="NCBI Taxonomy" id="767770"/>
    <lineage>
        <taxon>Eukaryota</taxon>
        <taxon>Fungi</taxon>
        <taxon>Dikarya</taxon>
        <taxon>Ascomycota</taxon>
        <taxon>Pezizomycotina</taxon>
        <taxon>Eurotiomycetes</taxon>
        <taxon>Eurotiomycetidae</taxon>
        <taxon>Eurotiales</taxon>
        <taxon>Aspergillaceae</taxon>
        <taxon>Aspergillus</taxon>
        <taxon>Aspergillus subgen. Circumdati</taxon>
    </lineage>
</organism>
<feature type="region of interest" description="Disordered" evidence="1">
    <location>
        <begin position="1"/>
        <end position="20"/>
    </location>
</feature>
<keyword evidence="3" id="KW-1185">Reference proteome</keyword>
<dbReference type="AlphaFoldDB" id="A0A1L9MZD1"/>
<reference evidence="3" key="1">
    <citation type="journal article" date="2017" name="Genome Biol.">
        <title>Comparative genomics reveals high biological diversity and specific adaptations in the industrially and medically important fungal genus Aspergillus.</title>
        <authorList>
            <person name="de Vries R.P."/>
            <person name="Riley R."/>
            <person name="Wiebenga A."/>
            <person name="Aguilar-Osorio G."/>
            <person name="Amillis S."/>
            <person name="Uchima C.A."/>
            <person name="Anderluh G."/>
            <person name="Asadollahi M."/>
            <person name="Askin M."/>
            <person name="Barry K."/>
            <person name="Battaglia E."/>
            <person name="Bayram O."/>
            <person name="Benocci T."/>
            <person name="Braus-Stromeyer S.A."/>
            <person name="Caldana C."/>
            <person name="Canovas D."/>
            <person name="Cerqueira G.C."/>
            <person name="Chen F."/>
            <person name="Chen W."/>
            <person name="Choi C."/>
            <person name="Clum A."/>
            <person name="Dos Santos R.A."/>
            <person name="Damasio A.R."/>
            <person name="Diallinas G."/>
            <person name="Emri T."/>
            <person name="Fekete E."/>
            <person name="Flipphi M."/>
            <person name="Freyberg S."/>
            <person name="Gallo A."/>
            <person name="Gournas C."/>
            <person name="Habgood R."/>
            <person name="Hainaut M."/>
            <person name="Harispe M.L."/>
            <person name="Henrissat B."/>
            <person name="Hilden K.S."/>
            <person name="Hope R."/>
            <person name="Hossain A."/>
            <person name="Karabika E."/>
            <person name="Karaffa L."/>
            <person name="Karanyi Z."/>
            <person name="Krasevec N."/>
            <person name="Kuo A."/>
            <person name="Kusch H."/>
            <person name="LaButti K."/>
            <person name="Lagendijk E.L."/>
            <person name="Lapidus A."/>
            <person name="Levasseur A."/>
            <person name="Lindquist E."/>
            <person name="Lipzen A."/>
            <person name="Logrieco A.F."/>
            <person name="MacCabe A."/>
            <person name="Maekelae M.R."/>
            <person name="Malavazi I."/>
            <person name="Melin P."/>
            <person name="Meyer V."/>
            <person name="Mielnichuk N."/>
            <person name="Miskei M."/>
            <person name="Molnar A.P."/>
            <person name="Mule G."/>
            <person name="Ngan C.Y."/>
            <person name="Orejas M."/>
            <person name="Orosz E."/>
            <person name="Ouedraogo J.P."/>
            <person name="Overkamp K.M."/>
            <person name="Park H.-S."/>
            <person name="Perrone G."/>
            <person name="Piumi F."/>
            <person name="Punt P.J."/>
            <person name="Ram A.F."/>
            <person name="Ramon A."/>
            <person name="Rauscher S."/>
            <person name="Record E."/>
            <person name="Riano-Pachon D.M."/>
            <person name="Robert V."/>
            <person name="Roehrig J."/>
            <person name="Ruller R."/>
            <person name="Salamov A."/>
            <person name="Salih N.S."/>
            <person name="Samson R.A."/>
            <person name="Sandor E."/>
            <person name="Sanguinetti M."/>
            <person name="Schuetze T."/>
            <person name="Sepcic K."/>
            <person name="Shelest E."/>
            <person name="Sherlock G."/>
            <person name="Sophianopoulou V."/>
            <person name="Squina F.M."/>
            <person name="Sun H."/>
            <person name="Susca A."/>
            <person name="Todd R.B."/>
            <person name="Tsang A."/>
            <person name="Unkles S.E."/>
            <person name="van de Wiele N."/>
            <person name="van Rossen-Uffink D."/>
            <person name="Oliveira J.V."/>
            <person name="Vesth T.C."/>
            <person name="Visser J."/>
            <person name="Yu J.-H."/>
            <person name="Zhou M."/>
            <person name="Andersen M.R."/>
            <person name="Archer D.B."/>
            <person name="Baker S.E."/>
            <person name="Benoit I."/>
            <person name="Brakhage A.A."/>
            <person name="Braus G.H."/>
            <person name="Fischer R."/>
            <person name="Frisvad J.C."/>
            <person name="Goldman G.H."/>
            <person name="Houbraken J."/>
            <person name="Oakley B."/>
            <person name="Pocsi I."/>
            <person name="Scazzocchio C."/>
            <person name="Seiboth B."/>
            <person name="vanKuyk P.A."/>
            <person name="Wortman J."/>
            <person name="Dyer P.S."/>
            <person name="Grigoriev I.V."/>
        </authorList>
    </citation>
    <scope>NUCLEOTIDE SEQUENCE [LARGE SCALE GENOMIC DNA]</scope>
    <source>
        <strain evidence="3">CBS 134.48</strain>
    </source>
</reference>